<feature type="compositionally biased region" description="Basic residues" evidence="1">
    <location>
        <begin position="28"/>
        <end position="39"/>
    </location>
</feature>
<organism evidence="2 3">
    <name type="scientific">Candidatus Nitrosocaldus cavascurensis</name>
    <dbReference type="NCBI Taxonomy" id="2058097"/>
    <lineage>
        <taxon>Archaea</taxon>
        <taxon>Nitrososphaerota</taxon>
        <taxon>Nitrososphaeria</taxon>
        <taxon>Candidatus Nitrosocaldales</taxon>
        <taxon>Candidatus Nitrosocaldaceae</taxon>
        <taxon>Candidatus Nitrosocaldus</taxon>
    </lineage>
</organism>
<name>A0A2K5AT06_9ARCH</name>
<dbReference type="EMBL" id="LT981265">
    <property type="protein sequence ID" value="SPC34780.1"/>
    <property type="molecule type" value="Genomic_DNA"/>
</dbReference>
<proteinExistence type="predicted"/>
<evidence type="ECO:0000256" key="1">
    <source>
        <dbReference type="SAM" id="MobiDB-lite"/>
    </source>
</evidence>
<dbReference type="KEGG" id="ncv:NCAV_1617"/>
<evidence type="ECO:0000313" key="2">
    <source>
        <dbReference type="EMBL" id="SPC34780.1"/>
    </source>
</evidence>
<dbReference type="Proteomes" id="UP000236248">
    <property type="component" value="Chromosome NCAV"/>
</dbReference>
<protein>
    <submittedName>
        <fullName evidence="2">Uncharacterized protein</fullName>
    </submittedName>
</protein>
<dbReference type="AlphaFoldDB" id="A0A2K5AT06"/>
<reference evidence="3" key="1">
    <citation type="submission" date="2018-01" db="EMBL/GenBank/DDBJ databases">
        <authorList>
            <person name="Kerou L M."/>
        </authorList>
    </citation>
    <scope>NUCLEOTIDE SEQUENCE [LARGE SCALE GENOMIC DNA]</scope>
    <source>
        <strain evidence="3">SCU2</strain>
    </source>
</reference>
<feature type="region of interest" description="Disordered" evidence="1">
    <location>
        <begin position="19"/>
        <end position="39"/>
    </location>
</feature>
<sequence length="39" mass="4684">MRVGEYSLVDGKVMIRMPRRYDENTHSKYTKHKSKQVSK</sequence>
<evidence type="ECO:0000313" key="3">
    <source>
        <dbReference type="Proteomes" id="UP000236248"/>
    </source>
</evidence>
<accession>A0A2K5AT06</accession>
<keyword evidence="3" id="KW-1185">Reference proteome</keyword>
<gene>
    <name evidence="2" type="ORF">NCAV_1617</name>
</gene>